<dbReference type="Proteomes" id="UP000434276">
    <property type="component" value="Unassembled WGS sequence"/>
</dbReference>
<reference evidence="1 2" key="1">
    <citation type="submission" date="2019-12" db="EMBL/GenBank/DDBJ databases">
        <authorList>
            <person name="Jiao W.-B."/>
            <person name="Schneeberger K."/>
        </authorList>
    </citation>
    <scope>NUCLEOTIDE SEQUENCE [LARGE SCALE GENOMIC DNA]</scope>
    <source>
        <strain evidence="2">cv. C24</strain>
    </source>
</reference>
<dbReference type="AlphaFoldDB" id="A0A5S9WJ65"/>
<dbReference type="OrthoDB" id="1124804at2759"/>
<name>A0A5S9WJ65_ARATH</name>
<protein>
    <submittedName>
        <fullName evidence="1">Uncharacterized protein</fullName>
    </submittedName>
</protein>
<dbReference type="EMBL" id="CACSHJ010000087">
    <property type="protein sequence ID" value="CAA0267318.1"/>
    <property type="molecule type" value="Genomic_DNA"/>
</dbReference>
<gene>
    <name evidence="1" type="ORF">C24_LOCUS3438</name>
</gene>
<sequence length="153" mass="18597">MLTVHHEEMLHDHIREVFKSWSRRLPLCVLFRPNSQKILRGNNLERKMQKLKCPKSWKFKFKYWDLRGYEQNQRRQYMVPLLVLLHMLLISWLESMWIRNSRVELRSNRLWDPGGFLVEDETEITWSSCMIGCNNIFFSKFNHVGMVVWGGRI</sequence>
<evidence type="ECO:0000313" key="2">
    <source>
        <dbReference type="Proteomes" id="UP000434276"/>
    </source>
</evidence>
<evidence type="ECO:0000313" key="1">
    <source>
        <dbReference type="EMBL" id="CAA0267318.1"/>
    </source>
</evidence>
<accession>A0A5S9WJ65</accession>
<proteinExistence type="predicted"/>
<organism evidence="1 2">
    <name type="scientific">Arabidopsis thaliana</name>
    <name type="common">Mouse-ear cress</name>
    <dbReference type="NCBI Taxonomy" id="3702"/>
    <lineage>
        <taxon>Eukaryota</taxon>
        <taxon>Viridiplantae</taxon>
        <taxon>Streptophyta</taxon>
        <taxon>Embryophyta</taxon>
        <taxon>Tracheophyta</taxon>
        <taxon>Spermatophyta</taxon>
        <taxon>Magnoliopsida</taxon>
        <taxon>eudicotyledons</taxon>
        <taxon>Gunneridae</taxon>
        <taxon>Pentapetalae</taxon>
        <taxon>rosids</taxon>
        <taxon>malvids</taxon>
        <taxon>Brassicales</taxon>
        <taxon>Brassicaceae</taxon>
        <taxon>Camelineae</taxon>
        <taxon>Arabidopsis</taxon>
    </lineage>
</organism>